<dbReference type="InterPro" id="IPR042099">
    <property type="entry name" value="ANL_N_sf"/>
</dbReference>
<dbReference type="SUPFAM" id="SSF56801">
    <property type="entry name" value="Acetyl-CoA synthetase-like"/>
    <property type="match status" value="1"/>
</dbReference>
<evidence type="ECO:0000256" key="5">
    <source>
        <dbReference type="ARBA" id="ARBA00022840"/>
    </source>
</evidence>
<dbReference type="Gene3D" id="3.30.300.30">
    <property type="match status" value="1"/>
</dbReference>
<keyword evidence="5" id="KW-0067">ATP-binding</keyword>
<dbReference type="PROSITE" id="PS00455">
    <property type="entry name" value="AMP_BINDING"/>
    <property type="match status" value="1"/>
</dbReference>
<keyword evidence="4" id="KW-0547">Nucleotide-binding</keyword>
<proteinExistence type="inferred from homology"/>
<evidence type="ECO:0000256" key="4">
    <source>
        <dbReference type="ARBA" id="ARBA00022741"/>
    </source>
</evidence>
<dbReference type="EC" id="6.2.1.1" evidence="2"/>
<feature type="domain" description="AMP-dependent synthetase/ligase" evidence="6">
    <location>
        <begin position="61"/>
        <end position="456"/>
    </location>
</feature>
<sequence>LAEPGLRARFERSRFPGCFDAYADLLTWSHRWERTLDADHPPFYRWFVGGRLNAAVNCVDRHLPRRADSPALIFIPEDERTSPETVTYRQLFDRVNALAAYLSQGLGAVTGERVTLHLPMTPELPIAMLACARLGLPHSVVFSGFSGEACGLRIADSQSRFLITMDGYFRNGRWVDLRETADRAYRVAHAQGRAPERVLIFPRDSGRGGPARSLRPGIELDLGAELAAYRASREPARELPSEHPLFLMYTSGTTGRPKGVQHNLGGYLAYAAGTTYYYQDLDPEDVYWCMADIGWITGHTYIVYGPLALGAQVVLYEGVPTYPDPERPWRIAEQQGVTVFHTSPTAIRQLRKLAPDGPGRYRTKFRLLTSVGEPIEPETWHWYHSAVGRGTASVLDTWWQTETGGILCTTAPGIDPMKPGSAGPGVLGIHPEVRDEDGRVIPPGSGRAGVLVIPHPWPGQLATIWGDPQRYVDTYFKRFNVRPESSDWTDWPYLTGDGALQAADGYIRILGRIDDVINVAGHRLGAKEIESACLTVPGIAEAAVVPEADAVKGRRPAVYVSLRSGSVPSRELAEQVTRAIETQIGKIARPTHVWIVPDMPKTRSGKILRRILSAISNGRPTGDVTTLANPEVVAEIERLVRDPDRWPAR</sequence>
<feature type="non-terminal residue" evidence="9">
    <location>
        <position position="1"/>
    </location>
</feature>
<dbReference type="GO" id="GO:0005524">
    <property type="term" value="F:ATP binding"/>
    <property type="evidence" value="ECO:0007669"/>
    <property type="project" value="UniProtKB-KW"/>
</dbReference>
<feature type="domain" description="Acetyl-coenzyme A synthetase N-terminal" evidence="8">
    <location>
        <begin position="18"/>
        <end position="58"/>
    </location>
</feature>
<dbReference type="Pfam" id="PF00501">
    <property type="entry name" value="AMP-binding"/>
    <property type="match status" value="1"/>
</dbReference>
<name>T1D7S3_9ZZZZ</name>
<gene>
    <name evidence="9" type="ORF">B1B_00800</name>
</gene>
<dbReference type="Pfam" id="PF16177">
    <property type="entry name" value="ACAS_N"/>
    <property type="match status" value="1"/>
</dbReference>
<dbReference type="InterPro" id="IPR045851">
    <property type="entry name" value="AMP-bd_C_sf"/>
</dbReference>
<evidence type="ECO:0000259" key="8">
    <source>
        <dbReference type="Pfam" id="PF16177"/>
    </source>
</evidence>
<dbReference type="PANTHER" id="PTHR24095:SF14">
    <property type="entry name" value="ACETYL-COENZYME A SYNTHETASE 1"/>
    <property type="match status" value="1"/>
</dbReference>
<dbReference type="NCBIfam" id="NF001208">
    <property type="entry name" value="PRK00174.1"/>
    <property type="match status" value="1"/>
</dbReference>
<organism evidence="9">
    <name type="scientific">mine drainage metagenome</name>
    <dbReference type="NCBI Taxonomy" id="410659"/>
    <lineage>
        <taxon>unclassified sequences</taxon>
        <taxon>metagenomes</taxon>
        <taxon>ecological metagenomes</taxon>
    </lineage>
</organism>
<dbReference type="Pfam" id="PF13193">
    <property type="entry name" value="AMP-binding_C"/>
    <property type="match status" value="1"/>
</dbReference>
<dbReference type="InterPro" id="IPR032387">
    <property type="entry name" value="ACAS_N"/>
</dbReference>
<comment type="similarity">
    <text evidence="1">Belongs to the ATP-dependent AMP-binding enzyme family.</text>
</comment>
<evidence type="ECO:0000256" key="2">
    <source>
        <dbReference type="ARBA" id="ARBA00013275"/>
    </source>
</evidence>
<dbReference type="Gene3D" id="3.40.50.12780">
    <property type="entry name" value="N-terminal domain of ligase-like"/>
    <property type="match status" value="1"/>
</dbReference>
<evidence type="ECO:0000256" key="1">
    <source>
        <dbReference type="ARBA" id="ARBA00006432"/>
    </source>
</evidence>
<dbReference type="EMBL" id="AUZY01000590">
    <property type="protein sequence ID" value="EQD78295.1"/>
    <property type="molecule type" value="Genomic_DNA"/>
</dbReference>
<accession>T1D7S3</accession>
<keyword evidence="3" id="KW-0436">Ligase</keyword>
<evidence type="ECO:0000259" key="6">
    <source>
        <dbReference type="Pfam" id="PF00501"/>
    </source>
</evidence>
<dbReference type="GO" id="GO:0003987">
    <property type="term" value="F:acetate-CoA ligase activity"/>
    <property type="evidence" value="ECO:0007669"/>
    <property type="project" value="UniProtKB-EC"/>
</dbReference>
<dbReference type="GO" id="GO:0006085">
    <property type="term" value="P:acetyl-CoA biosynthetic process"/>
    <property type="evidence" value="ECO:0007669"/>
    <property type="project" value="TreeGrafter"/>
</dbReference>
<dbReference type="PANTHER" id="PTHR24095">
    <property type="entry name" value="ACETYL-COENZYME A SYNTHETASE"/>
    <property type="match status" value="1"/>
</dbReference>
<dbReference type="InterPro" id="IPR000873">
    <property type="entry name" value="AMP-dep_synth/lig_dom"/>
</dbReference>
<protein>
    <recommendedName>
        <fullName evidence="2">acetate--CoA ligase</fullName>
        <ecNumber evidence="2">6.2.1.1</ecNumber>
    </recommendedName>
</protein>
<dbReference type="InterPro" id="IPR020845">
    <property type="entry name" value="AMP-binding_CS"/>
</dbReference>
<dbReference type="AlphaFoldDB" id="T1D7S3"/>
<evidence type="ECO:0000313" key="9">
    <source>
        <dbReference type="EMBL" id="EQD78295.1"/>
    </source>
</evidence>
<evidence type="ECO:0000259" key="7">
    <source>
        <dbReference type="Pfam" id="PF13193"/>
    </source>
</evidence>
<comment type="caution">
    <text evidence="9">The sequence shown here is derived from an EMBL/GenBank/DDBJ whole genome shotgun (WGS) entry which is preliminary data.</text>
</comment>
<feature type="domain" description="AMP-binding enzyme C-terminal" evidence="7">
    <location>
        <begin position="528"/>
        <end position="606"/>
    </location>
</feature>
<dbReference type="InterPro" id="IPR025110">
    <property type="entry name" value="AMP-bd_C"/>
</dbReference>
<evidence type="ECO:0000256" key="3">
    <source>
        <dbReference type="ARBA" id="ARBA00022598"/>
    </source>
</evidence>
<reference evidence="9" key="2">
    <citation type="journal article" date="2014" name="ISME J.">
        <title>Microbial stratification in low pH oxic and suboxic macroscopic growths along an acid mine drainage.</title>
        <authorList>
            <person name="Mendez-Garcia C."/>
            <person name="Mesa V."/>
            <person name="Sprenger R.R."/>
            <person name="Richter M."/>
            <person name="Diez M.S."/>
            <person name="Solano J."/>
            <person name="Bargiela R."/>
            <person name="Golyshina O.V."/>
            <person name="Manteca A."/>
            <person name="Ramos J.L."/>
            <person name="Gallego J.R."/>
            <person name="Llorente I."/>
            <person name="Martins Dos Santos V.A."/>
            <person name="Jensen O.N."/>
            <person name="Pelaez A.I."/>
            <person name="Sanchez J."/>
            <person name="Ferrer M."/>
        </authorList>
    </citation>
    <scope>NUCLEOTIDE SEQUENCE</scope>
</reference>
<reference evidence="9" key="1">
    <citation type="submission" date="2013-08" db="EMBL/GenBank/DDBJ databases">
        <authorList>
            <person name="Mendez C."/>
            <person name="Richter M."/>
            <person name="Ferrer M."/>
            <person name="Sanchez J."/>
        </authorList>
    </citation>
    <scope>NUCLEOTIDE SEQUENCE</scope>
</reference>